<dbReference type="PRINTS" id="PR00105">
    <property type="entry name" value="C5METTRFRASE"/>
</dbReference>
<comment type="similarity">
    <text evidence="7 8">Belongs to the class I-like SAM-binding methyltransferase superfamily. C5-methyltransferase family.</text>
</comment>
<proteinExistence type="inferred from homology"/>
<dbReference type="SUPFAM" id="SSF53335">
    <property type="entry name" value="S-adenosyl-L-methionine-dependent methyltransferases"/>
    <property type="match status" value="1"/>
</dbReference>
<evidence type="ECO:0000256" key="7">
    <source>
        <dbReference type="PROSITE-ProRule" id="PRU01016"/>
    </source>
</evidence>
<dbReference type="RefSeq" id="WP_151693443.1">
    <property type="nucleotide sequence ID" value="NZ_BMGX01000001.1"/>
</dbReference>
<dbReference type="InterPro" id="IPR029063">
    <property type="entry name" value="SAM-dependent_MTases_sf"/>
</dbReference>
<evidence type="ECO:0000256" key="3">
    <source>
        <dbReference type="ARBA" id="ARBA00022679"/>
    </source>
</evidence>
<keyword evidence="5" id="KW-0680">Restriction system</keyword>
<evidence type="ECO:0000313" key="10">
    <source>
        <dbReference type="Proteomes" id="UP000484164"/>
    </source>
</evidence>
<dbReference type="EMBL" id="WBVQ01000002">
    <property type="protein sequence ID" value="KAB2816014.1"/>
    <property type="molecule type" value="Genomic_DNA"/>
</dbReference>
<keyword evidence="10" id="KW-1185">Reference proteome</keyword>
<keyword evidence="3 7" id="KW-0808">Transferase</keyword>
<dbReference type="InterPro" id="IPR050390">
    <property type="entry name" value="C5-Methyltransferase"/>
</dbReference>
<evidence type="ECO:0000256" key="2">
    <source>
        <dbReference type="ARBA" id="ARBA00022603"/>
    </source>
</evidence>
<dbReference type="EC" id="2.1.1.37" evidence="1"/>
<keyword evidence="2 7" id="KW-0489">Methyltransferase</keyword>
<evidence type="ECO:0000256" key="6">
    <source>
        <dbReference type="ARBA" id="ARBA00047422"/>
    </source>
</evidence>
<evidence type="ECO:0000256" key="4">
    <source>
        <dbReference type="ARBA" id="ARBA00022691"/>
    </source>
</evidence>
<dbReference type="OrthoDB" id="32195at2"/>
<dbReference type="PANTHER" id="PTHR10629">
    <property type="entry name" value="CYTOSINE-SPECIFIC METHYLTRANSFERASE"/>
    <property type="match status" value="1"/>
</dbReference>
<dbReference type="GO" id="GO:0032259">
    <property type="term" value="P:methylation"/>
    <property type="evidence" value="ECO:0007669"/>
    <property type="project" value="UniProtKB-KW"/>
</dbReference>
<dbReference type="NCBIfam" id="TIGR00675">
    <property type="entry name" value="dcm"/>
    <property type="match status" value="1"/>
</dbReference>
<comment type="caution">
    <text evidence="9">The sequence shown here is derived from an EMBL/GenBank/DDBJ whole genome shotgun (WGS) entry which is preliminary data.</text>
</comment>
<keyword evidence="4 7" id="KW-0949">S-adenosyl-L-methionine</keyword>
<evidence type="ECO:0000256" key="1">
    <source>
        <dbReference type="ARBA" id="ARBA00011975"/>
    </source>
</evidence>
<dbReference type="PANTHER" id="PTHR10629:SF52">
    <property type="entry name" value="DNA (CYTOSINE-5)-METHYLTRANSFERASE 1"/>
    <property type="match status" value="1"/>
</dbReference>
<reference evidence="9 10" key="1">
    <citation type="submission" date="2019-10" db="EMBL/GenBank/DDBJ databases">
        <title>Genome sequence of Phaeocystidibacter marisrubri JCM30614 (type strain).</title>
        <authorList>
            <person name="Bowman J.P."/>
        </authorList>
    </citation>
    <scope>NUCLEOTIDE SEQUENCE [LARGE SCALE GENOMIC DNA]</scope>
    <source>
        <strain evidence="9 10">JCM 30614</strain>
    </source>
</reference>
<feature type="active site" evidence="7">
    <location>
        <position position="105"/>
    </location>
</feature>
<evidence type="ECO:0000313" key="9">
    <source>
        <dbReference type="EMBL" id="KAB2816014.1"/>
    </source>
</evidence>
<sequence length="394" mass="45438">MNNKTTEHRNYNILSLFSGGGFLDIGFINQGFQISEAIEINPHFIEAYNFGMQSYFSKSVNKYVKNGIVIHNSIQHPVDASCKTVQKRLKKEHGGITGIIGGPPCQDYSVGGKNGGIDGERGRLIYSYLDIVKKIKPGFLFFENVEGLYTTKKHRKSFDEFVKEIENAGYYVWHDLLNVLEYGYPQDRPRIALVAFQKKIIQNLKKAGFTVTFDNYQLKHAHKDNLIFRWPEPVYKSPKKLEWPKSWKFGNTFNKYPLNGHSNLCVESAIGDLTDDYPNQKEYFTPKSKRFTQIDEGDTNRKSFKRLHRFRYSPTVAYGNNEVHLHPTKPRRLTVREGLRLQTVPDEYVLPSEMSLTSKFKLISNGVPTAKAELIAKEIRRTLELHDIIMQKES</sequence>
<evidence type="ECO:0000256" key="5">
    <source>
        <dbReference type="ARBA" id="ARBA00022747"/>
    </source>
</evidence>
<dbReference type="Pfam" id="PF00145">
    <property type="entry name" value="DNA_methylase"/>
    <property type="match status" value="1"/>
</dbReference>
<dbReference type="Gene3D" id="3.90.120.10">
    <property type="entry name" value="DNA Methylase, subunit A, domain 2"/>
    <property type="match status" value="1"/>
</dbReference>
<protein>
    <recommendedName>
        <fullName evidence="1">DNA (cytosine-5-)-methyltransferase</fullName>
        <ecNumber evidence="1">2.1.1.37</ecNumber>
    </recommendedName>
</protein>
<organism evidence="9 10">
    <name type="scientific">Phaeocystidibacter marisrubri</name>
    <dbReference type="NCBI Taxonomy" id="1577780"/>
    <lineage>
        <taxon>Bacteria</taxon>
        <taxon>Pseudomonadati</taxon>
        <taxon>Bacteroidota</taxon>
        <taxon>Flavobacteriia</taxon>
        <taxon>Flavobacteriales</taxon>
        <taxon>Phaeocystidibacteraceae</taxon>
        <taxon>Phaeocystidibacter</taxon>
    </lineage>
</organism>
<dbReference type="GO" id="GO:0009307">
    <property type="term" value="P:DNA restriction-modification system"/>
    <property type="evidence" value="ECO:0007669"/>
    <property type="project" value="UniProtKB-KW"/>
</dbReference>
<accession>A0A6L3ZEU8</accession>
<dbReference type="Gene3D" id="3.40.50.150">
    <property type="entry name" value="Vaccinia Virus protein VP39"/>
    <property type="match status" value="1"/>
</dbReference>
<dbReference type="Proteomes" id="UP000484164">
    <property type="component" value="Unassembled WGS sequence"/>
</dbReference>
<dbReference type="PROSITE" id="PS51679">
    <property type="entry name" value="SAM_MT_C5"/>
    <property type="match status" value="1"/>
</dbReference>
<gene>
    <name evidence="9" type="ORF">F8C82_09985</name>
</gene>
<dbReference type="InterPro" id="IPR001525">
    <property type="entry name" value="C5_MeTfrase"/>
</dbReference>
<evidence type="ECO:0000256" key="8">
    <source>
        <dbReference type="RuleBase" id="RU000416"/>
    </source>
</evidence>
<dbReference type="GO" id="GO:0003886">
    <property type="term" value="F:DNA (cytosine-5-)-methyltransferase activity"/>
    <property type="evidence" value="ECO:0007669"/>
    <property type="project" value="UniProtKB-EC"/>
</dbReference>
<name>A0A6L3ZEU8_9FLAO</name>
<dbReference type="AlphaFoldDB" id="A0A6L3ZEU8"/>
<comment type="catalytic activity">
    <reaction evidence="6">
        <text>a 2'-deoxycytidine in DNA + S-adenosyl-L-methionine = a 5-methyl-2'-deoxycytidine in DNA + S-adenosyl-L-homocysteine + H(+)</text>
        <dbReference type="Rhea" id="RHEA:13681"/>
        <dbReference type="Rhea" id="RHEA-COMP:11369"/>
        <dbReference type="Rhea" id="RHEA-COMP:11370"/>
        <dbReference type="ChEBI" id="CHEBI:15378"/>
        <dbReference type="ChEBI" id="CHEBI:57856"/>
        <dbReference type="ChEBI" id="CHEBI:59789"/>
        <dbReference type="ChEBI" id="CHEBI:85452"/>
        <dbReference type="ChEBI" id="CHEBI:85454"/>
        <dbReference type="EC" id="2.1.1.37"/>
    </reaction>
</comment>